<dbReference type="Proteomes" id="UP000184036">
    <property type="component" value="Unassembled WGS sequence"/>
</dbReference>
<gene>
    <name evidence="2" type="ORF">SAMN05444396_10647</name>
</gene>
<dbReference type="RefSeq" id="WP_072991596.1">
    <property type="nucleotide sequence ID" value="NZ_FQWE01000006.1"/>
</dbReference>
<dbReference type="Pfam" id="PF13692">
    <property type="entry name" value="Glyco_trans_1_4"/>
    <property type="match status" value="1"/>
</dbReference>
<dbReference type="SUPFAM" id="SSF53756">
    <property type="entry name" value="UDP-Glycosyltransferase/glycogen phosphorylase"/>
    <property type="match status" value="1"/>
</dbReference>
<sequence>MKINILSDKILWFGKYSGYECLTNYFSNEVSIYLITSNYIFLNKIFGKFIKLYLKWSHISHPQAFAEVSFLRKVKSKDVSHILYLENHLHILTLLNKNKEKLIGTIHLPFKHWSKKQLSLLSNLSNAIILYDEEVANFAPYISLDNIHVIKHGVDIDFFKPGENVEIKKNKILFVGHFLRNFEMFYEVYQILKKKFNNELEYHFIIPTSHRHPNILKKIIDLPNTFFHEGLNDDELLEFYQSSYVLLMPMNDSGANTAIVQAIAAGLPIITTDVGGIRSYGGEEIFPVVANNASEEMAKLYIKYYTDTNYRNYISLKQRQFAIEQLDWNLISEKHLRLYKLITHEQSSNIL</sequence>
<keyword evidence="3" id="KW-1185">Reference proteome</keyword>
<keyword evidence="1 2" id="KW-0808">Transferase</keyword>
<dbReference type="CDD" id="cd03801">
    <property type="entry name" value="GT4_PimA-like"/>
    <property type="match status" value="1"/>
</dbReference>
<evidence type="ECO:0000313" key="2">
    <source>
        <dbReference type="EMBL" id="SHG21729.1"/>
    </source>
</evidence>
<dbReference type="OrthoDB" id="139410at2"/>
<dbReference type="Gene3D" id="3.40.50.2000">
    <property type="entry name" value="Glycogen Phosphorylase B"/>
    <property type="match status" value="1"/>
</dbReference>
<dbReference type="EMBL" id="FQWE01000006">
    <property type="protein sequence ID" value="SHG21729.1"/>
    <property type="molecule type" value="Genomic_DNA"/>
</dbReference>
<dbReference type="AlphaFoldDB" id="A0A1M5I146"/>
<dbReference type="GO" id="GO:0016757">
    <property type="term" value="F:glycosyltransferase activity"/>
    <property type="evidence" value="ECO:0007669"/>
    <property type="project" value="TreeGrafter"/>
</dbReference>
<dbReference type="PANTHER" id="PTHR46401:SF2">
    <property type="entry name" value="GLYCOSYLTRANSFERASE WBBK-RELATED"/>
    <property type="match status" value="1"/>
</dbReference>
<evidence type="ECO:0000313" key="3">
    <source>
        <dbReference type="Proteomes" id="UP000184036"/>
    </source>
</evidence>
<organism evidence="2 3">
    <name type="scientific">Flavobacterium segetis</name>
    <dbReference type="NCBI Taxonomy" id="271157"/>
    <lineage>
        <taxon>Bacteria</taxon>
        <taxon>Pseudomonadati</taxon>
        <taxon>Bacteroidota</taxon>
        <taxon>Flavobacteriia</taxon>
        <taxon>Flavobacteriales</taxon>
        <taxon>Flavobacteriaceae</taxon>
        <taxon>Flavobacterium</taxon>
    </lineage>
</organism>
<name>A0A1M5I146_9FLAO</name>
<protein>
    <submittedName>
        <fullName evidence="2">Glycosyltransferase involved in cell wall bisynthesis</fullName>
    </submittedName>
</protein>
<dbReference type="GO" id="GO:0009103">
    <property type="term" value="P:lipopolysaccharide biosynthetic process"/>
    <property type="evidence" value="ECO:0007669"/>
    <property type="project" value="TreeGrafter"/>
</dbReference>
<dbReference type="PANTHER" id="PTHR46401">
    <property type="entry name" value="GLYCOSYLTRANSFERASE WBBK-RELATED"/>
    <property type="match status" value="1"/>
</dbReference>
<proteinExistence type="predicted"/>
<dbReference type="STRING" id="271157.SAMN05444396_10647"/>
<accession>A0A1M5I146</accession>
<reference evidence="3" key="1">
    <citation type="submission" date="2016-11" db="EMBL/GenBank/DDBJ databases">
        <authorList>
            <person name="Varghese N."/>
            <person name="Submissions S."/>
        </authorList>
    </citation>
    <scope>NUCLEOTIDE SEQUENCE [LARGE SCALE GENOMIC DNA]</scope>
    <source>
        <strain evidence="3">DSM 19741</strain>
    </source>
</reference>
<evidence type="ECO:0000256" key="1">
    <source>
        <dbReference type="ARBA" id="ARBA00022679"/>
    </source>
</evidence>